<evidence type="ECO:0000256" key="1">
    <source>
        <dbReference type="ARBA" id="ARBA00004141"/>
    </source>
</evidence>
<evidence type="ECO:0000256" key="5">
    <source>
        <dbReference type="SAM" id="Phobius"/>
    </source>
</evidence>
<keyword evidence="4 5" id="KW-0472">Membrane</keyword>
<dbReference type="InterPro" id="IPR004853">
    <property type="entry name" value="Sugar_P_trans_dom"/>
</dbReference>
<feature type="transmembrane region" description="Helical" evidence="5">
    <location>
        <begin position="148"/>
        <end position="166"/>
    </location>
</feature>
<feature type="transmembrane region" description="Helical" evidence="5">
    <location>
        <begin position="253"/>
        <end position="275"/>
    </location>
</feature>
<feature type="transmembrane region" description="Helical" evidence="5">
    <location>
        <begin position="90"/>
        <end position="113"/>
    </location>
</feature>
<comment type="caution">
    <text evidence="7">The sequence shown here is derived from an EMBL/GenBank/DDBJ whole genome shotgun (WGS) entry which is preliminary data.</text>
</comment>
<feature type="transmembrane region" description="Helical" evidence="5">
    <location>
        <begin position="58"/>
        <end position="78"/>
    </location>
</feature>
<feature type="transmembrane region" description="Helical" evidence="5">
    <location>
        <begin position="172"/>
        <end position="192"/>
    </location>
</feature>
<feature type="transmembrane region" description="Helical" evidence="5">
    <location>
        <begin position="287"/>
        <end position="304"/>
    </location>
</feature>
<evidence type="ECO:0000256" key="3">
    <source>
        <dbReference type="ARBA" id="ARBA00022989"/>
    </source>
</evidence>
<dbReference type="RefSeq" id="XP_067717227.1">
    <property type="nucleotide sequence ID" value="XM_067861126.1"/>
</dbReference>
<dbReference type="EMBL" id="BPLF01000004">
    <property type="protein sequence ID" value="GIX65158.1"/>
    <property type="molecule type" value="Genomic_DNA"/>
</dbReference>
<dbReference type="PANTHER" id="PTHR11132">
    <property type="entry name" value="SOLUTE CARRIER FAMILY 35"/>
    <property type="match status" value="1"/>
</dbReference>
<keyword evidence="2 5" id="KW-0812">Transmembrane</keyword>
<dbReference type="GeneID" id="94196639"/>
<dbReference type="InterPro" id="IPR050186">
    <property type="entry name" value="TPT_transporter"/>
</dbReference>
<evidence type="ECO:0000313" key="8">
    <source>
        <dbReference type="Proteomes" id="UP001497744"/>
    </source>
</evidence>
<evidence type="ECO:0000256" key="2">
    <source>
        <dbReference type="ARBA" id="ARBA00022692"/>
    </source>
</evidence>
<feature type="domain" description="Sugar phosphate transporter" evidence="6">
    <location>
        <begin position="31"/>
        <end position="327"/>
    </location>
</feature>
<dbReference type="Pfam" id="PF03151">
    <property type="entry name" value="TPT"/>
    <property type="match status" value="1"/>
</dbReference>
<name>A0AAV4LYB6_BABCB</name>
<proteinExistence type="predicted"/>
<dbReference type="GO" id="GO:0016020">
    <property type="term" value="C:membrane"/>
    <property type="evidence" value="ECO:0007669"/>
    <property type="project" value="UniProtKB-SubCell"/>
</dbReference>
<feature type="transmembrane region" description="Helical" evidence="5">
    <location>
        <begin position="212"/>
        <end position="233"/>
    </location>
</feature>
<feature type="transmembrane region" description="Helical" evidence="5">
    <location>
        <begin position="310"/>
        <end position="329"/>
    </location>
</feature>
<sequence>MESAGAGKSQVTTTAAENEVRNSRKQLCMLCAALATWYALNVVHIMTTKSLLNVFPVPWSLCAFEFTVGWLFAGLFWGTGFRTMPRFPTFGVFAKLFIPLGITTVALHCGSIISMALGSVSFTTVIKAAEPVATAVLSILLLQDYLNIYVYLSLVPIVVGVGLASLKELDFNALSFISAMLSNVFEAFRAIVTKRLDTADESYGTNLTPTNIYMVFTLVASCVCVPMALIIEAPTIVEVWHTSTDTLSDWDRGYVIFQFVSCGFMYYIYNDCAFYCLGQMNQVTHSVLNTMKRIVVIVVSIIIFKNPVEPLGYVGMAIAIAGGLCYSLAKQGVCTRRQEVEVI</sequence>
<protein>
    <submittedName>
        <fullName evidence="7">Triose or hexose phosphate/phosphate translocator, putative</fullName>
    </submittedName>
</protein>
<accession>A0AAV4LYB6</accession>
<reference evidence="7 8" key="1">
    <citation type="submission" date="2021-06" db="EMBL/GenBank/DDBJ databases">
        <title>Genome sequence of Babesia caballi.</title>
        <authorList>
            <person name="Yamagishi J."/>
            <person name="Kidaka T."/>
            <person name="Ochi A."/>
        </authorList>
    </citation>
    <scope>NUCLEOTIDE SEQUENCE [LARGE SCALE GENOMIC DNA]</scope>
    <source>
        <strain evidence="7">USDA-D6B2</strain>
    </source>
</reference>
<dbReference type="AlphaFoldDB" id="A0AAV4LYB6"/>
<evidence type="ECO:0000256" key="4">
    <source>
        <dbReference type="ARBA" id="ARBA00023136"/>
    </source>
</evidence>
<feature type="transmembrane region" description="Helical" evidence="5">
    <location>
        <begin position="27"/>
        <end position="46"/>
    </location>
</feature>
<keyword evidence="8" id="KW-1185">Reference proteome</keyword>
<dbReference type="SUPFAM" id="SSF103481">
    <property type="entry name" value="Multidrug resistance efflux transporter EmrE"/>
    <property type="match status" value="2"/>
</dbReference>
<dbReference type="InterPro" id="IPR037185">
    <property type="entry name" value="EmrE-like"/>
</dbReference>
<organism evidence="7 8">
    <name type="scientific">Babesia caballi</name>
    <dbReference type="NCBI Taxonomy" id="5871"/>
    <lineage>
        <taxon>Eukaryota</taxon>
        <taxon>Sar</taxon>
        <taxon>Alveolata</taxon>
        <taxon>Apicomplexa</taxon>
        <taxon>Aconoidasida</taxon>
        <taxon>Piroplasmida</taxon>
        <taxon>Babesiidae</taxon>
        <taxon>Babesia</taxon>
    </lineage>
</organism>
<comment type="subcellular location">
    <subcellularLocation>
        <location evidence="1">Membrane</location>
        <topology evidence="1">Multi-pass membrane protein</topology>
    </subcellularLocation>
</comment>
<dbReference type="Proteomes" id="UP001497744">
    <property type="component" value="Unassembled WGS sequence"/>
</dbReference>
<evidence type="ECO:0000313" key="7">
    <source>
        <dbReference type="EMBL" id="GIX65158.1"/>
    </source>
</evidence>
<gene>
    <name evidence="7" type="ORF">BcabD6B2_45930</name>
</gene>
<feature type="transmembrane region" description="Helical" evidence="5">
    <location>
        <begin position="119"/>
        <end position="141"/>
    </location>
</feature>
<keyword evidence="3 5" id="KW-1133">Transmembrane helix</keyword>
<evidence type="ECO:0000259" key="6">
    <source>
        <dbReference type="Pfam" id="PF03151"/>
    </source>
</evidence>